<organism evidence="2 3">
    <name type="scientific">Aeromicrobium terrae</name>
    <dbReference type="NCBI Taxonomy" id="2498846"/>
    <lineage>
        <taxon>Bacteria</taxon>
        <taxon>Bacillati</taxon>
        <taxon>Actinomycetota</taxon>
        <taxon>Actinomycetes</taxon>
        <taxon>Propionibacteriales</taxon>
        <taxon>Nocardioidaceae</taxon>
        <taxon>Aeromicrobium</taxon>
    </lineage>
</organism>
<dbReference type="GO" id="GO:0016747">
    <property type="term" value="F:acyltransferase activity, transferring groups other than amino-acyl groups"/>
    <property type="evidence" value="ECO:0007669"/>
    <property type="project" value="InterPro"/>
</dbReference>
<dbReference type="SUPFAM" id="SSF55729">
    <property type="entry name" value="Acyl-CoA N-acyltransferases (Nat)"/>
    <property type="match status" value="1"/>
</dbReference>
<evidence type="ECO:0000259" key="1">
    <source>
        <dbReference type="PROSITE" id="PS51186"/>
    </source>
</evidence>
<protein>
    <submittedName>
        <fullName evidence="2">GNAT family N-acetyltransferase</fullName>
    </submittedName>
</protein>
<dbReference type="Gene3D" id="3.40.630.30">
    <property type="match status" value="1"/>
</dbReference>
<dbReference type="RefSeq" id="WP_147685752.1">
    <property type="nucleotide sequence ID" value="NZ_VDUX01000003.1"/>
</dbReference>
<dbReference type="EMBL" id="VDUX01000003">
    <property type="protein sequence ID" value="TXL61460.1"/>
    <property type="molecule type" value="Genomic_DNA"/>
</dbReference>
<dbReference type="InterPro" id="IPR016181">
    <property type="entry name" value="Acyl_CoA_acyltransferase"/>
</dbReference>
<comment type="caution">
    <text evidence="2">The sequence shown here is derived from an EMBL/GenBank/DDBJ whole genome shotgun (WGS) entry which is preliminary data.</text>
</comment>
<dbReference type="CDD" id="cd04301">
    <property type="entry name" value="NAT_SF"/>
    <property type="match status" value="1"/>
</dbReference>
<name>A0A5C8NJW6_9ACTN</name>
<dbReference type="Pfam" id="PF24551">
    <property type="entry name" value="SH3_Rv0428c"/>
    <property type="match status" value="1"/>
</dbReference>
<accession>A0A5C8NJW6</accession>
<dbReference type="InterPro" id="IPR056934">
    <property type="entry name" value="SH3_Rv0428c"/>
</dbReference>
<feature type="domain" description="N-acetyltransferase" evidence="1">
    <location>
        <begin position="177"/>
        <end position="322"/>
    </location>
</feature>
<dbReference type="Pfam" id="PF24553">
    <property type="entry name" value="Rv0428c_C"/>
    <property type="match status" value="1"/>
</dbReference>
<dbReference type="AlphaFoldDB" id="A0A5C8NJW6"/>
<dbReference type="InterPro" id="IPR056935">
    <property type="entry name" value="Rv0428c-like_C"/>
</dbReference>
<evidence type="ECO:0000313" key="2">
    <source>
        <dbReference type="EMBL" id="TXL61460.1"/>
    </source>
</evidence>
<keyword evidence="3" id="KW-1185">Reference proteome</keyword>
<dbReference type="PROSITE" id="PS51186">
    <property type="entry name" value="GNAT"/>
    <property type="match status" value="1"/>
</dbReference>
<proteinExistence type="predicted"/>
<gene>
    <name evidence="2" type="ORF">FHP06_08520</name>
</gene>
<dbReference type="Proteomes" id="UP000321571">
    <property type="component" value="Unassembled WGS sequence"/>
</dbReference>
<dbReference type="OrthoDB" id="9775595at2"/>
<sequence length="323" mass="34759">MTMDDARGRRIVVRHRLPGRGPSGGPALNDVVGRLVELTTDEAVVERRDGSTARVPLADVVTWKQVPERPVRRRPAASFSPDELARITSRGWPAIVSEPLGEWDLRASEGFTGRACSVAAVGDPGLPFDEALAAVDAFYARHGLPSMAQVVIGSQEDRAFTGAGWTISNGTRPGAIVQVSDLDGSHVADPAVRIEPHLDDPWLAMYGRVEGLEDAARRVLEGPSAVGFASLGHPTVAIGRVVVTGEWAGVAAVEVAPERRREGLARRIVTSMLAWAVEHGADKAYLQTMRDNDAALALYAPFGFVDHHEYRYLTPPEANTLTP</sequence>
<keyword evidence="2" id="KW-0808">Transferase</keyword>
<reference evidence="2 3" key="1">
    <citation type="submission" date="2019-06" db="EMBL/GenBank/DDBJ databases">
        <title>Aeromicrobium sp. nov., isolated from a maize field.</title>
        <authorList>
            <person name="Lin S.-Y."/>
            <person name="Tsai C.-F."/>
            <person name="Young C.-C."/>
        </authorList>
    </citation>
    <scope>NUCLEOTIDE SEQUENCE [LARGE SCALE GENOMIC DNA]</scope>
    <source>
        <strain evidence="2 3">CC-CFT486</strain>
    </source>
</reference>
<evidence type="ECO:0000313" key="3">
    <source>
        <dbReference type="Proteomes" id="UP000321571"/>
    </source>
</evidence>
<dbReference type="InterPro" id="IPR000182">
    <property type="entry name" value="GNAT_dom"/>
</dbReference>